<gene>
    <name evidence="8" type="ORF">TPC1_13646</name>
</gene>
<keyword evidence="2" id="KW-0813">Transport</keyword>
<feature type="transmembrane region" description="Helical" evidence="6">
    <location>
        <begin position="114"/>
        <end position="133"/>
    </location>
</feature>
<dbReference type="SUPFAM" id="SSF103473">
    <property type="entry name" value="MFS general substrate transporter"/>
    <property type="match status" value="1"/>
</dbReference>
<feature type="transmembrane region" description="Helical" evidence="6">
    <location>
        <begin position="228"/>
        <end position="247"/>
    </location>
</feature>
<dbReference type="GO" id="GO:0022857">
    <property type="term" value="F:transmembrane transporter activity"/>
    <property type="evidence" value="ECO:0007669"/>
    <property type="project" value="InterPro"/>
</dbReference>
<dbReference type="EMBL" id="GDID01002721">
    <property type="protein sequence ID" value="JAP93885.1"/>
    <property type="molecule type" value="Transcribed_RNA"/>
</dbReference>
<feature type="transmembrane region" description="Helical" evidence="6">
    <location>
        <begin position="329"/>
        <end position="349"/>
    </location>
</feature>
<feature type="transmembrane region" description="Helical" evidence="6">
    <location>
        <begin position="171"/>
        <end position="190"/>
    </location>
</feature>
<feature type="transmembrane region" description="Helical" evidence="6">
    <location>
        <begin position="399"/>
        <end position="416"/>
    </location>
</feature>
<dbReference type="AlphaFoldDB" id="A0A146KDY0"/>
<evidence type="ECO:0000256" key="4">
    <source>
        <dbReference type="ARBA" id="ARBA00022989"/>
    </source>
</evidence>
<dbReference type="InterPro" id="IPR036259">
    <property type="entry name" value="MFS_trans_sf"/>
</dbReference>
<feature type="non-terminal residue" evidence="8">
    <location>
        <position position="1"/>
    </location>
</feature>
<name>A0A146KDY0_9EUKA</name>
<feature type="transmembrane region" description="Helical" evidence="6">
    <location>
        <begin position="355"/>
        <end position="378"/>
    </location>
</feature>
<evidence type="ECO:0000256" key="5">
    <source>
        <dbReference type="ARBA" id="ARBA00023136"/>
    </source>
</evidence>
<keyword evidence="3 6" id="KW-0812">Transmembrane</keyword>
<evidence type="ECO:0000259" key="7">
    <source>
        <dbReference type="PROSITE" id="PS50850"/>
    </source>
</evidence>
<protein>
    <submittedName>
        <fullName evidence="8">Major facilitator superfamily protein</fullName>
    </submittedName>
</protein>
<proteinExistence type="predicted"/>
<feature type="transmembrane region" description="Helical" evidence="6">
    <location>
        <begin position="83"/>
        <end position="102"/>
    </location>
</feature>
<dbReference type="PANTHER" id="PTHR42718">
    <property type="entry name" value="MAJOR FACILITATOR SUPERFAMILY MULTIDRUG TRANSPORTER MFSC"/>
    <property type="match status" value="1"/>
</dbReference>
<dbReference type="Gene3D" id="1.20.1250.20">
    <property type="entry name" value="MFS general substrate transporter like domains"/>
    <property type="match status" value="2"/>
</dbReference>
<keyword evidence="5 6" id="KW-0472">Membrane</keyword>
<dbReference type="GO" id="GO:0016020">
    <property type="term" value="C:membrane"/>
    <property type="evidence" value="ECO:0007669"/>
    <property type="project" value="UniProtKB-SubCell"/>
</dbReference>
<dbReference type="InterPro" id="IPR011701">
    <property type="entry name" value="MFS"/>
</dbReference>
<evidence type="ECO:0000256" key="1">
    <source>
        <dbReference type="ARBA" id="ARBA00004141"/>
    </source>
</evidence>
<sequence length="488" mass="54610">KWYKSEKIRVGKTDFKHYILYHISSSISIIIDEACITMSLATIEADLNITAIETQWIMTIFYLATTMAAIPFANLGKRLGIPITLFTLHVLCAVSYLVGFFFQNLGMLLSTRFLNGMLSSGCIAIRNNVIAIYPDKADKQFIKKCQILAAATQLFAPMLTMLLIAKTHWNYAFLLIGSLHLLSAVLIIPFENPPKDKVKFDLLGSILIGVSSSCICLTLTFLGQLNLWAFGGCLVGSVIGLIAFYFAEKHHENAVLPLEIFKNPLSDIFWLNLINYSGNISFMYIIPQVLLHNGLSQIELGLVPTGAAVIGIIGAITVMYVSSKVINRYVLTVSYSLITVFLILTGLILNQKTWTILLMSVFFIFSMVSASNMTYPMLIHSVPPQFSQKVSGLPTMSRTLGNSISLCLLSCVQYLVNQYVDNFYFGFQCAMWMISLLFVVAIFITSYRLGNAEYEKNKKGFKISDIKQIKIGGENHEEQLLKEIREEM</sequence>
<feature type="transmembrane region" description="Helical" evidence="6">
    <location>
        <begin position="55"/>
        <end position="76"/>
    </location>
</feature>
<dbReference type="PROSITE" id="PS50850">
    <property type="entry name" value="MFS"/>
    <property type="match status" value="1"/>
</dbReference>
<feature type="transmembrane region" description="Helical" evidence="6">
    <location>
        <begin position="302"/>
        <end position="322"/>
    </location>
</feature>
<reference evidence="8" key="1">
    <citation type="submission" date="2015-07" db="EMBL/GenBank/DDBJ databases">
        <title>Adaptation to a free-living lifestyle via gene acquisitions in the diplomonad Trepomonas sp. PC1.</title>
        <authorList>
            <person name="Xu F."/>
            <person name="Jerlstrom-Hultqvist J."/>
            <person name="Kolisko M."/>
            <person name="Simpson A.G.B."/>
            <person name="Roger A.J."/>
            <person name="Svard S.G."/>
            <person name="Andersson J.O."/>
        </authorList>
    </citation>
    <scope>NUCLEOTIDE SEQUENCE</scope>
    <source>
        <strain evidence="8">PC1</strain>
    </source>
</reference>
<dbReference type="Pfam" id="PF07690">
    <property type="entry name" value="MFS_1"/>
    <property type="match status" value="1"/>
</dbReference>
<evidence type="ECO:0000256" key="2">
    <source>
        <dbReference type="ARBA" id="ARBA00022448"/>
    </source>
</evidence>
<evidence type="ECO:0000256" key="6">
    <source>
        <dbReference type="SAM" id="Phobius"/>
    </source>
</evidence>
<comment type="subcellular location">
    <subcellularLocation>
        <location evidence="1">Membrane</location>
        <topology evidence="1">Multi-pass membrane protein</topology>
    </subcellularLocation>
</comment>
<accession>A0A146KDY0</accession>
<organism evidence="8">
    <name type="scientific">Trepomonas sp. PC1</name>
    <dbReference type="NCBI Taxonomy" id="1076344"/>
    <lineage>
        <taxon>Eukaryota</taxon>
        <taxon>Metamonada</taxon>
        <taxon>Diplomonadida</taxon>
        <taxon>Hexamitidae</taxon>
        <taxon>Hexamitinae</taxon>
        <taxon>Trepomonas</taxon>
    </lineage>
</organism>
<feature type="domain" description="Major facilitator superfamily (MFS) profile" evidence="7">
    <location>
        <begin position="18"/>
        <end position="453"/>
    </location>
</feature>
<feature type="transmembrane region" description="Helical" evidence="6">
    <location>
        <begin position="145"/>
        <end position="165"/>
    </location>
</feature>
<feature type="transmembrane region" description="Helical" evidence="6">
    <location>
        <begin position="202"/>
        <end position="222"/>
    </location>
</feature>
<feature type="transmembrane region" description="Helical" evidence="6">
    <location>
        <begin position="20"/>
        <end position="43"/>
    </location>
</feature>
<evidence type="ECO:0000313" key="8">
    <source>
        <dbReference type="EMBL" id="JAP93885.1"/>
    </source>
</evidence>
<dbReference type="InterPro" id="IPR020846">
    <property type="entry name" value="MFS_dom"/>
</dbReference>
<feature type="transmembrane region" description="Helical" evidence="6">
    <location>
        <begin position="268"/>
        <end position="290"/>
    </location>
</feature>
<evidence type="ECO:0000256" key="3">
    <source>
        <dbReference type="ARBA" id="ARBA00022692"/>
    </source>
</evidence>
<feature type="transmembrane region" description="Helical" evidence="6">
    <location>
        <begin position="422"/>
        <end position="449"/>
    </location>
</feature>
<keyword evidence="4 6" id="KW-1133">Transmembrane helix</keyword>
<dbReference type="PANTHER" id="PTHR42718:SF9">
    <property type="entry name" value="MAJOR FACILITATOR SUPERFAMILY MULTIDRUG TRANSPORTER MFSC"/>
    <property type="match status" value="1"/>
</dbReference>